<dbReference type="AlphaFoldDB" id="A0A1B2HWN1"/>
<dbReference type="EMBL" id="CP016793">
    <property type="protein sequence ID" value="ANZ42118.1"/>
    <property type="molecule type" value="Genomic_DNA"/>
</dbReference>
<feature type="compositionally biased region" description="Basic residues" evidence="1">
    <location>
        <begin position="82"/>
        <end position="92"/>
    </location>
</feature>
<reference evidence="2 3" key="1">
    <citation type="submission" date="2016-07" db="EMBL/GenBank/DDBJ databases">
        <title>Complete genome sequence of the Lentzea guizhouensis DHS C013.</title>
        <authorList>
            <person name="Cao C."/>
        </authorList>
    </citation>
    <scope>NUCLEOTIDE SEQUENCE [LARGE SCALE GENOMIC DNA]</scope>
    <source>
        <strain evidence="2 3">DHS C013</strain>
    </source>
</reference>
<dbReference type="KEGG" id="led:BBK82_45490"/>
<gene>
    <name evidence="2" type="ORF">BBK82_45490</name>
</gene>
<evidence type="ECO:0000313" key="2">
    <source>
        <dbReference type="EMBL" id="ANZ42118.1"/>
    </source>
</evidence>
<feature type="region of interest" description="Disordered" evidence="1">
    <location>
        <begin position="1"/>
        <end position="92"/>
    </location>
</feature>
<feature type="compositionally biased region" description="Basic and acidic residues" evidence="1">
    <location>
        <begin position="45"/>
        <end position="81"/>
    </location>
</feature>
<accession>A0A1B2HWN1</accession>
<name>A0A1B2HWN1_9PSEU</name>
<evidence type="ECO:0000256" key="1">
    <source>
        <dbReference type="SAM" id="MobiDB-lite"/>
    </source>
</evidence>
<organism evidence="2 3">
    <name type="scientific">Lentzea guizhouensis</name>
    <dbReference type="NCBI Taxonomy" id="1586287"/>
    <lineage>
        <taxon>Bacteria</taxon>
        <taxon>Bacillati</taxon>
        <taxon>Actinomycetota</taxon>
        <taxon>Actinomycetes</taxon>
        <taxon>Pseudonocardiales</taxon>
        <taxon>Pseudonocardiaceae</taxon>
        <taxon>Lentzea</taxon>
    </lineage>
</organism>
<feature type="compositionally biased region" description="Basic and acidic residues" evidence="1">
    <location>
        <begin position="1"/>
        <end position="12"/>
    </location>
</feature>
<dbReference type="Proteomes" id="UP000093053">
    <property type="component" value="Chromosome"/>
</dbReference>
<dbReference type="STRING" id="1586287.BBK82_45490"/>
<evidence type="ECO:0000313" key="3">
    <source>
        <dbReference type="Proteomes" id="UP000093053"/>
    </source>
</evidence>
<protein>
    <submittedName>
        <fullName evidence="2">Uncharacterized protein</fullName>
    </submittedName>
</protein>
<proteinExistence type="predicted"/>
<keyword evidence="3" id="KW-1185">Reference proteome</keyword>
<sequence>MRFRDEHAERHVVQPLRHARQRPDLRTPPPDDLQVECGDQQPGHRATDHASHLQACEHERPPRRHPDVDDRAPHQRADERRRLRSPLRHRHQ</sequence>